<evidence type="ECO:0000256" key="2">
    <source>
        <dbReference type="ARBA" id="ARBA00022741"/>
    </source>
</evidence>
<dbReference type="Pfam" id="PF00005">
    <property type="entry name" value="ABC_tran"/>
    <property type="match status" value="1"/>
</dbReference>
<comment type="caution">
    <text evidence="5">The sequence shown here is derived from an EMBL/GenBank/DDBJ whole genome shotgun (WGS) entry which is preliminary data.</text>
</comment>
<dbReference type="PROSITE" id="PS50893">
    <property type="entry name" value="ABC_TRANSPORTER_2"/>
    <property type="match status" value="1"/>
</dbReference>
<evidence type="ECO:0000313" key="5">
    <source>
        <dbReference type="EMBL" id="MYN70489.1"/>
    </source>
</evidence>
<sequence>MVTNTPIFELKSVGLSDKGKSILTDIHFSVSEGERLTLVGPSGSGKSSILKLLAGLTSATQGQILFRGKEIEKLDMPTYRREVSYCFQQPVLFGNTVEDNLRFPFTVRQLEFDKSKAITALKNVNLGEDFLTQGITELSGGEKQRVALIRNLLFEPQVLLLDEVSAGLDAETKAIVNQLLTDYHATGKTLIEVTHDQSEIDGAKHILRMKDGRMQQ</sequence>
<accession>A0A6L8MZP6</accession>
<dbReference type="InterPro" id="IPR027417">
    <property type="entry name" value="P-loop_NTPase"/>
</dbReference>
<dbReference type="InterPro" id="IPR003593">
    <property type="entry name" value="AAA+_ATPase"/>
</dbReference>
<dbReference type="PROSITE" id="PS00211">
    <property type="entry name" value="ABC_TRANSPORTER_1"/>
    <property type="match status" value="1"/>
</dbReference>
<dbReference type="EMBL" id="WNXH01000019">
    <property type="protein sequence ID" value="MYN70489.1"/>
    <property type="molecule type" value="Genomic_DNA"/>
</dbReference>
<evidence type="ECO:0000313" key="6">
    <source>
        <dbReference type="Proteomes" id="UP000483765"/>
    </source>
</evidence>
<dbReference type="PANTHER" id="PTHR42781">
    <property type="entry name" value="SPERMIDINE/PUTRESCINE IMPORT ATP-BINDING PROTEIN POTA"/>
    <property type="match status" value="1"/>
</dbReference>
<proteinExistence type="predicted"/>
<gene>
    <name evidence="5" type="ORF">GLP18_09775</name>
</gene>
<evidence type="ECO:0000256" key="3">
    <source>
        <dbReference type="ARBA" id="ARBA00022840"/>
    </source>
</evidence>
<dbReference type="CDD" id="cd03228">
    <property type="entry name" value="ABCC_MRP_Like"/>
    <property type="match status" value="1"/>
</dbReference>
<dbReference type="GO" id="GO:0005524">
    <property type="term" value="F:ATP binding"/>
    <property type="evidence" value="ECO:0007669"/>
    <property type="project" value="UniProtKB-KW"/>
</dbReference>
<keyword evidence="1" id="KW-0813">Transport</keyword>
<name>A0A6L8MZP6_STRSU</name>
<reference evidence="5 6" key="1">
    <citation type="submission" date="2019-11" db="EMBL/GenBank/DDBJ databases">
        <title>Divergent Streptococcus suis from cattle.</title>
        <authorList>
            <person name="Williamson C."/>
        </authorList>
    </citation>
    <scope>NUCLEOTIDE SEQUENCE [LARGE SCALE GENOMIC DNA]</scope>
    <source>
        <strain evidence="5 6">10-36905</strain>
    </source>
</reference>
<dbReference type="RefSeq" id="WP_029749919.1">
    <property type="nucleotide sequence ID" value="NZ_WNXH01000019.1"/>
</dbReference>
<dbReference type="InterPro" id="IPR003439">
    <property type="entry name" value="ABC_transporter-like_ATP-bd"/>
</dbReference>
<evidence type="ECO:0000256" key="1">
    <source>
        <dbReference type="ARBA" id="ARBA00022448"/>
    </source>
</evidence>
<dbReference type="GO" id="GO:0016887">
    <property type="term" value="F:ATP hydrolysis activity"/>
    <property type="evidence" value="ECO:0007669"/>
    <property type="project" value="InterPro"/>
</dbReference>
<dbReference type="InterPro" id="IPR017871">
    <property type="entry name" value="ABC_transporter-like_CS"/>
</dbReference>
<feature type="domain" description="ABC transporter" evidence="4">
    <location>
        <begin position="8"/>
        <end position="216"/>
    </location>
</feature>
<dbReference type="PANTHER" id="PTHR42781:SF4">
    <property type="entry name" value="SPERMIDINE_PUTRESCINE IMPORT ATP-BINDING PROTEIN POTA"/>
    <property type="match status" value="1"/>
</dbReference>
<dbReference type="SMART" id="SM00382">
    <property type="entry name" value="AAA"/>
    <property type="match status" value="1"/>
</dbReference>
<dbReference type="GeneID" id="78826783"/>
<dbReference type="AlphaFoldDB" id="A0A6L8MZP6"/>
<dbReference type="Proteomes" id="UP000483765">
    <property type="component" value="Unassembled WGS sequence"/>
</dbReference>
<dbReference type="Gene3D" id="3.40.50.300">
    <property type="entry name" value="P-loop containing nucleotide triphosphate hydrolases"/>
    <property type="match status" value="1"/>
</dbReference>
<keyword evidence="3 5" id="KW-0067">ATP-binding</keyword>
<keyword evidence="2" id="KW-0547">Nucleotide-binding</keyword>
<dbReference type="InterPro" id="IPR050093">
    <property type="entry name" value="ABC_SmlMolc_Importer"/>
</dbReference>
<protein>
    <submittedName>
        <fullName evidence="5">ATP-binding cassette domain-containing protein</fullName>
    </submittedName>
</protein>
<dbReference type="SUPFAM" id="SSF52540">
    <property type="entry name" value="P-loop containing nucleoside triphosphate hydrolases"/>
    <property type="match status" value="1"/>
</dbReference>
<evidence type="ECO:0000259" key="4">
    <source>
        <dbReference type="PROSITE" id="PS50893"/>
    </source>
</evidence>
<organism evidence="5 6">
    <name type="scientific">Streptococcus suis</name>
    <dbReference type="NCBI Taxonomy" id="1307"/>
    <lineage>
        <taxon>Bacteria</taxon>
        <taxon>Bacillati</taxon>
        <taxon>Bacillota</taxon>
        <taxon>Bacilli</taxon>
        <taxon>Lactobacillales</taxon>
        <taxon>Streptococcaceae</taxon>
        <taxon>Streptococcus</taxon>
    </lineage>
</organism>